<dbReference type="Pfam" id="PF11041">
    <property type="entry name" value="Phage_Wedge1"/>
    <property type="match status" value="1"/>
</dbReference>
<organism evidence="1 2">
    <name type="scientific">Limnobaculum eriocheiris</name>
    <dbReference type="NCBI Taxonomy" id="2897391"/>
    <lineage>
        <taxon>Bacteria</taxon>
        <taxon>Pseudomonadati</taxon>
        <taxon>Pseudomonadota</taxon>
        <taxon>Gammaproteobacteria</taxon>
        <taxon>Enterobacterales</taxon>
        <taxon>Budviciaceae</taxon>
        <taxon>Limnobaculum</taxon>
    </lineage>
</organism>
<evidence type="ECO:0000313" key="1">
    <source>
        <dbReference type="EMBL" id="MCD1124800.1"/>
    </source>
</evidence>
<proteinExistence type="predicted"/>
<sequence length="221" mass="25423">MRIQEFDFSVDLMRVLLWEYNDAENLQALLQKKQNWYNGNQTTFWNDWYTNVFNLNTANAFGLSVWAIILNIPLSVTPSDQPSQHIFGLGQYNENFNNGTFQSIDSEQITLSEEQTRLLLKLRYYQLTSRGTIPEMNHIIADIFGDTGGGYASDSYDMNLVTIFLNSTISQQYRFVLEKFDIFPRPAGVGIQFKRAITGNVWGLGSERENFGHGNLYRGND</sequence>
<dbReference type="EMBL" id="JAJNAG010000002">
    <property type="protein sequence ID" value="MCD1124800.1"/>
    <property type="molecule type" value="Genomic_DNA"/>
</dbReference>
<dbReference type="RefSeq" id="WP_230607809.1">
    <property type="nucleotide sequence ID" value="NZ_JAJNAG010000002.1"/>
</dbReference>
<comment type="caution">
    <text evidence="1">The sequence shown here is derived from an EMBL/GenBank/DDBJ whole genome shotgun (WGS) entry which is preliminary data.</text>
</comment>
<reference evidence="1" key="1">
    <citation type="submission" date="2021-11" db="EMBL/GenBank/DDBJ databases">
        <title>Jinshanibacter sp. isolated from one year old Eriocheir sinensis.</title>
        <authorList>
            <person name="Li J.-Y."/>
            <person name="He W."/>
            <person name="Gao T.-H."/>
        </authorList>
    </citation>
    <scope>NUCLEOTIDE SEQUENCE</scope>
    <source>
        <strain evidence="1">LJY008</strain>
    </source>
</reference>
<keyword evidence="2" id="KW-1185">Reference proteome</keyword>
<name>A0A9X1MV79_9GAMM</name>
<gene>
    <name evidence="1" type="ORF">LPW36_01915</name>
</gene>
<accession>A0A9X1MV79</accession>
<evidence type="ECO:0000313" key="2">
    <source>
        <dbReference type="Proteomes" id="UP001139171"/>
    </source>
</evidence>
<dbReference type="InterPro" id="IPR021283">
    <property type="entry name" value="Phage_Wedge1"/>
</dbReference>
<dbReference type="AlphaFoldDB" id="A0A9X1MV79"/>
<dbReference type="Proteomes" id="UP001139171">
    <property type="component" value="Unassembled WGS sequence"/>
</dbReference>
<protein>
    <submittedName>
        <fullName evidence="1">DUF2612 domain-containing protein</fullName>
    </submittedName>
</protein>